<organism evidence="2 3">
    <name type="scientific">Rubripirellula amarantea</name>
    <dbReference type="NCBI Taxonomy" id="2527999"/>
    <lineage>
        <taxon>Bacteria</taxon>
        <taxon>Pseudomonadati</taxon>
        <taxon>Planctomycetota</taxon>
        <taxon>Planctomycetia</taxon>
        <taxon>Pirellulales</taxon>
        <taxon>Pirellulaceae</taxon>
        <taxon>Rubripirellula</taxon>
    </lineage>
</organism>
<protein>
    <recommendedName>
        <fullName evidence="4">DUF72 domain-containing protein</fullName>
    </recommendedName>
</protein>
<accession>A0A5C5WS06</accession>
<dbReference type="SUPFAM" id="SSF117396">
    <property type="entry name" value="TM1631-like"/>
    <property type="match status" value="1"/>
</dbReference>
<reference evidence="2 3" key="1">
    <citation type="submission" date="2019-02" db="EMBL/GenBank/DDBJ databases">
        <title>Deep-cultivation of Planctomycetes and their phenomic and genomic characterization uncovers novel biology.</title>
        <authorList>
            <person name="Wiegand S."/>
            <person name="Jogler M."/>
            <person name="Boedeker C."/>
            <person name="Pinto D."/>
            <person name="Vollmers J."/>
            <person name="Rivas-Marin E."/>
            <person name="Kohn T."/>
            <person name="Peeters S.H."/>
            <person name="Heuer A."/>
            <person name="Rast P."/>
            <person name="Oberbeckmann S."/>
            <person name="Bunk B."/>
            <person name="Jeske O."/>
            <person name="Meyerdierks A."/>
            <person name="Storesund J.E."/>
            <person name="Kallscheuer N."/>
            <person name="Luecker S."/>
            <person name="Lage O.M."/>
            <person name="Pohl T."/>
            <person name="Merkel B.J."/>
            <person name="Hornburger P."/>
            <person name="Mueller R.-W."/>
            <person name="Bruemmer F."/>
            <person name="Labrenz M."/>
            <person name="Spormann A.M."/>
            <person name="Op Den Camp H."/>
            <person name="Overmann J."/>
            <person name="Amann R."/>
            <person name="Jetten M.S.M."/>
            <person name="Mascher T."/>
            <person name="Medema M.H."/>
            <person name="Devos D.P."/>
            <person name="Kaster A.-K."/>
            <person name="Ovreas L."/>
            <person name="Rohde M."/>
            <person name="Galperin M.Y."/>
            <person name="Jogler C."/>
        </authorList>
    </citation>
    <scope>NUCLEOTIDE SEQUENCE [LARGE SCALE GENOMIC DNA]</scope>
    <source>
        <strain evidence="2 3">Pla22</strain>
    </source>
</reference>
<keyword evidence="3" id="KW-1185">Reference proteome</keyword>
<sequence length="299" mass="34248">MTAAPPCPALPFYLGCPVWNCAGWVGEVFPPRTPRDKWLSWYTQTFNTVEGNSTFYALPSIESTQRWARQSADGFQFCFKFPREISHDCELENAEGLTETFLRVLQPLADANRLGPTFLQLGPAFGPRKFGALQRYLEGLPKHWKWAVELRHLDWFDQGDNEGRVNDLLSSLAIDKVLFDSRPLYQSPPDDDIEAKSQERKPKTPVRQTVTGKSPMLRIVGRNRVELTDSFFRQWAPIVAKWIRDGMIPYVFTHAPDDANAPALARRFLSILQQELPEYVLTIPRPPMPMQQLTLLDDI</sequence>
<evidence type="ECO:0000313" key="3">
    <source>
        <dbReference type="Proteomes" id="UP000316598"/>
    </source>
</evidence>
<dbReference type="RefSeq" id="WP_146513235.1">
    <property type="nucleotide sequence ID" value="NZ_SJPI01000001.1"/>
</dbReference>
<gene>
    <name evidence="2" type="ORF">Pla22_05690</name>
</gene>
<evidence type="ECO:0000313" key="2">
    <source>
        <dbReference type="EMBL" id="TWT52941.1"/>
    </source>
</evidence>
<name>A0A5C5WS06_9BACT</name>
<proteinExistence type="predicted"/>
<feature type="region of interest" description="Disordered" evidence="1">
    <location>
        <begin position="183"/>
        <end position="208"/>
    </location>
</feature>
<dbReference type="OrthoDB" id="9780310at2"/>
<dbReference type="InterPro" id="IPR036520">
    <property type="entry name" value="UPF0759_sf"/>
</dbReference>
<dbReference type="PANTHER" id="PTHR30348:SF9">
    <property type="entry name" value="UPF0759 PROTEIN YECE"/>
    <property type="match status" value="1"/>
</dbReference>
<dbReference type="Gene3D" id="3.20.20.410">
    <property type="entry name" value="Protein of unknown function UPF0759"/>
    <property type="match status" value="1"/>
</dbReference>
<dbReference type="PANTHER" id="PTHR30348">
    <property type="entry name" value="UNCHARACTERIZED PROTEIN YECE"/>
    <property type="match status" value="1"/>
</dbReference>
<dbReference type="Proteomes" id="UP000316598">
    <property type="component" value="Unassembled WGS sequence"/>
</dbReference>
<dbReference type="InterPro" id="IPR002763">
    <property type="entry name" value="DUF72"/>
</dbReference>
<dbReference type="AlphaFoldDB" id="A0A5C5WS06"/>
<evidence type="ECO:0000256" key="1">
    <source>
        <dbReference type="SAM" id="MobiDB-lite"/>
    </source>
</evidence>
<dbReference type="Pfam" id="PF01904">
    <property type="entry name" value="DUF72"/>
    <property type="match status" value="1"/>
</dbReference>
<comment type="caution">
    <text evidence="2">The sequence shown here is derived from an EMBL/GenBank/DDBJ whole genome shotgun (WGS) entry which is preliminary data.</text>
</comment>
<dbReference type="EMBL" id="SJPI01000001">
    <property type="protein sequence ID" value="TWT52941.1"/>
    <property type="molecule type" value="Genomic_DNA"/>
</dbReference>
<evidence type="ECO:0008006" key="4">
    <source>
        <dbReference type="Google" id="ProtNLM"/>
    </source>
</evidence>